<evidence type="ECO:0000313" key="1">
    <source>
        <dbReference type="EMBL" id="SFC68615.1"/>
    </source>
</evidence>
<keyword evidence="2" id="KW-1185">Reference proteome</keyword>
<dbReference type="InterPro" id="IPR021848">
    <property type="entry name" value="HODM_asu-like"/>
</dbReference>
<accession>A0A1I1L6N4</accession>
<dbReference type="Pfam" id="PF11927">
    <property type="entry name" value="HODM_asu-like"/>
    <property type="match status" value="1"/>
</dbReference>
<protein>
    <recommendedName>
        <fullName evidence="3">DUF3445 domain-containing protein</fullName>
    </recommendedName>
</protein>
<proteinExistence type="predicted"/>
<gene>
    <name evidence="1" type="ORF">SAMN05421762_1799</name>
</gene>
<organism evidence="1 2">
    <name type="scientific">Pseudooceanicola nitratireducens</name>
    <dbReference type="NCBI Taxonomy" id="517719"/>
    <lineage>
        <taxon>Bacteria</taxon>
        <taxon>Pseudomonadati</taxon>
        <taxon>Pseudomonadota</taxon>
        <taxon>Alphaproteobacteria</taxon>
        <taxon>Rhodobacterales</taxon>
        <taxon>Paracoccaceae</taxon>
        <taxon>Pseudooceanicola</taxon>
    </lineage>
</organism>
<dbReference type="EMBL" id="FOLX01000001">
    <property type="protein sequence ID" value="SFC68615.1"/>
    <property type="molecule type" value="Genomic_DNA"/>
</dbReference>
<sequence>MAGMLRLAGGMTIILQDKIPYDIASERLPGVGPMPEADWILRDEAFAAQMALRDQLLKERRNEVLALLPEAVSAAEELLTMVLDRLVQDPAYLIDKDQVTRPDDVTVAINRADPLGALGRLVQQDFCLMMKPEGAAEHLLTGAVLCFPAGWMLSQKIGHPLIRIHVPVPAYDDMLARRVQRLFDGVQVGRPLWRFNALRYVDPSLFQPRSEGVPKYGTPEEQRYIRSERQSILRLPDTGAVVFGIHTFVVKLPEDARQ</sequence>
<dbReference type="AlphaFoldDB" id="A0A1I1L6N4"/>
<dbReference type="RefSeq" id="WP_244525556.1">
    <property type="nucleotide sequence ID" value="NZ_FNZG01000004.1"/>
</dbReference>
<dbReference type="STRING" id="517719.SAMN05421762_1799"/>
<dbReference type="Proteomes" id="UP000231644">
    <property type="component" value="Unassembled WGS sequence"/>
</dbReference>
<reference evidence="1 2" key="1">
    <citation type="submission" date="2016-10" db="EMBL/GenBank/DDBJ databases">
        <authorList>
            <person name="de Groot N.N."/>
        </authorList>
    </citation>
    <scope>NUCLEOTIDE SEQUENCE [LARGE SCALE GENOMIC DNA]</scope>
    <source>
        <strain evidence="1 2">DSM 29619</strain>
    </source>
</reference>
<evidence type="ECO:0008006" key="3">
    <source>
        <dbReference type="Google" id="ProtNLM"/>
    </source>
</evidence>
<evidence type="ECO:0000313" key="2">
    <source>
        <dbReference type="Proteomes" id="UP000231644"/>
    </source>
</evidence>
<name>A0A1I1L6N4_9RHOB</name>